<keyword evidence="2" id="KW-1185">Reference proteome</keyword>
<dbReference type="OrthoDB" id="112012at2759"/>
<reference evidence="1 2" key="1">
    <citation type="submission" date="2013-11" db="EMBL/GenBank/DDBJ databases">
        <title>The Genome Sequence of Phytophthora parasitica P1569.</title>
        <authorList>
            <consortium name="The Broad Institute Genomics Platform"/>
            <person name="Russ C."/>
            <person name="Tyler B."/>
            <person name="Panabieres F."/>
            <person name="Shan W."/>
            <person name="Tripathy S."/>
            <person name="Grunwald N."/>
            <person name="Machado M."/>
            <person name="Johnson C.S."/>
            <person name="Arredondo F."/>
            <person name="Hong C."/>
            <person name="Coffey M."/>
            <person name="Young S.K."/>
            <person name="Zeng Q."/>
            <person name="Gargeya S."/>
            <person name="Fitzgerald M."/>
            <person name="Abouelleil A."/>
            <person name="Alvarado L."/>
            <person name="Chapman S.B."/>
            <person name="Gainer-Dewar J."/>
            <person name="Goldberg J."/>
            <person name="Griggs A."/>
            <person name="Gujja S."/>
            <person name="Hansen M."/>
            <person name="Howarth C."/>
            <person name="Imamovic A."/>
            <person name="Ireland A."/>
            <person name="Larimer J."/>
            <person name="McCowan C."/>
            <person name="Murphy C."/>
            <person name="Pearson M."/>
            <person name="Poon T.W."/>
            <person name="Priest M."/>
            <person name="Roberts A."/>
            <person name="Saif S."/>
            <person name="Shea T."/>
            <person name="Sykes S."/>
            <person name="Wortman J."/>
            <person name="Nusbaum C."/>
            <person name="Birren B."/>
        </authorList>
    </citation>
    <scope>NUCLEOTIDE SEQUENCE [LARGE SCALE GENOMIC DNA]</scope>
    <source>
        <strain evidence="1 2">P1569</strain>
    </source>
</reference>
<protein>
    <submittedName>
        <fullName evidence="1">Uncharacterized protein</fullName>
    </submittedName>
</protein>
<dbReference type="AlphaFoldDB" id="V9DXS3"/>
<name>V9DXS3_PHYNI</name>
<gene>
    <name evidence="1" type="ORF">F443_21373</name>
</gene>
<evidence type="ECO:0000313" key="1">
    <source>
        <dbReference type="EMBL" id="ETI31690.1"/>
    </source>
</evidence>
<dbReference type="Proteomes" id="UP000018721">
    <property type="component" value="Unassembled WGS sequence"/>
</dbReference>
<sequence length="115" mass="13359">MYWKADPTRHLFKPICEWTPQERKKSGSLPSRLSVAKLIAEDVVDFAFQKRIPTPRDASEATLSMYAAYYVDNWMKNAANTNLNALTVDTLARYIRLDKKSRLVKAQHAYMNRYS</sequence>
<evidence type="ECO:0000313" key="2">
    <source>
        <dbReference type="Proteomes" id="UP000018721"/>
    </source>
</evidence>
<dbReference type="HOGENOM" id="CLU_2113784_0_0_1"/>
<organism evidence="1 2">
    <name type="scientific">Phytophthora nicotianae P1569</name>
    <dbReference type="NCBI Taxonomy" id="1317065"/>
    <lineage>
        <taxon>Eukaryota</taxon>
        <taxon>Sar</taxon>
        <taxon>Stramenopiles</taxon>
        <taxon>Oomycota</taxon>
        <taxon>Peronosporomycetes</taxon>
        <taxon>Peronosporales</taxon>
        <taxon>Peronosporaceae</taxon>
        <taxon>Phytophthora</taxon>
    </lineage>
</organism>
<comment type="caution">
    <text evidence="1">The sequence shown here is derived from an EMBL/GenBank/DDBJ whole genome shotgun (WGS) entry which is preliminary data.</text>
</comment>
<accession>V9DXS3</accession>
<dbReference type="EMBL" id="ANIZ01003746">
    <property type="protein sequence ID" value="ETI31690.1"/>
    <property type="molecule type" value="Genomic_DNA"/>
</dbReference>
<proteinExistence type="predicted"/>